<proteinExistence type="predicted"/>
<evidence type="ECO:0000313" key="1">
    <source>
        <dbReference type="EMBL" id="MCX5571752.1"/>
    </source>
</evidence>
<comment type="caution">
    <text evidence="1">The sequence shown here is derived from an EMBL/GenBank/DDBJ whole genome shotgun (WGS) entry which is preliminary data.</text>
</comment>
<dbReference type="RefSeq" id="WP_266340716.1">
    <property type="nucleotide sequence ID" value="NZ_JAPKNK010000012.1"/>
</dbReference>
<keyword evidence="2" id="KW-1185">Reference proteome</keyword>
<reference evidence="1" key="1">
    <citation type="submission" date="2022-11" db="EMBL/GenBank/DDBJ databases">
        <title>Biodiversity and phylogenetic relationships of bacteria.</title>
        <authorList>
            <person name="Machado R.A.R."/>
            <person name="Bhat A."/>
            <person name="Loulou A."/>
            <person name="Kallel S."/>
        </authorList>
    </citation>
    <scope>NUCLEOTIDE SEQUENCE</scope>
    <source>
        <strain evidence="1">K-TC2</strain>
    </source>
</reference>
<dbReference type="Proteomes" id="UP001144805">
    <property type="component" value="Unassembled WGS sequence"/>
</dbReference>
<gene>
    <name evidence="1" type="ORF">OSH07_21315</name>
</gene>
<sequence>MAHFMLQASYAPGAVKALVGNPQNREDAIRKLIESMGGKLNSFHFAFGEFDVVMIAEFPDATTAASVALATASSGALSKFQTTTLMTASEGMEAMRKAKTASYSPPTG</sequence>
<organism evidence="1 2">
    <name type="scientific">Kaistia nematophila</name>
    <dbReference type="NCBI Taxonomy" id="2994654"/>
    <lineage>
        <taxon>Bacteria</taxon>
        <taxon>Pseudomonadati</taxon>
        <taxon>Pseudomonadota</taxon>
        <taxon>Alphaproteobacteria</taxon>
        <taxon>Hyphomicrobiales</taxon>
        <taxon>Kaistiaceae</taxon>
        <taxon>Kaistia</taxon>
    </lineage>
</organism>
<dbReference type="AlphaFoldDB" id="A0A9X3E5I1"/>
<name>A0A9X3E5I1_9HYPH</name>
<protein>
    <submittedName>
        <fullName evidence="1">GYD domain-containing protein</fullName>
    </submittedName>
</protein>
<accession>A0A9X3E5I1</accession>
<dbReference type="InterPro" id="IPR014845">
    <property type="entry name" value="GYD/TTHA1554"/>
</dbReference>
<dbReference type="Pfam" id="PF08734">
    <property type="entry name" value="GYD"/>
    <property type="match status" value="1"/>
</dbReference>
<dbReference type="EMBL" id="JAPKNK010000012">
    <property type="protein sequence ID" value="MCX5571752.1"/>
    <property type="molecule type" value="Genomic_DNA"/>
</dbReference>
<evidence type="ECO:0000313" key="2">
    <source>
        <dbReference type="Proteomes" id="UP001144805"/>
    </source>
</evidence>